<feature type="region of interest" description="Disordered" evidence="7">
    <location>
        <begin position="58"/>
        <end position="79"/>
    </location>
</feature>
<comment type="caution">
    <text evidence="9">The sequence shown here is derived from an EMBL/GenBank/DDBJ whole genome shotgun (WGS) entry which is preliminary data.</text>
</comment>
<dbReference type="GO" id="GO:0005634">
    <property type="term" value="C:nucleus"/>
    <property type="evidence" value="ECO:0007669"/>
    <property type="project" value="UniProtKB-SubCell"/>
</dbReference>
<feature type="coiled-coil region" evidence="6">
    <location>
        <begin position="295"/>
        <end position="322"/>
    </location>
</feature>
<evidence type="ECO:0000256" key="7">
    <source>
        <dbReference type="SAM" id="MobiDB-lite"/>
    </source>
</evidence>
<comment type="subcellular location">
    <subcellularLocation>
        <location evidence="5">Nucleus</location>
    </subcellularLocation>
</comment>
<protein>
    <recommendedName>
        <fullName evidence="8">DM domain-containing protein</fullName>
    </recommendedName>
</protein>
<dbReference type="InterPro" id="IPR001275">
    <property type="entry name" value="DM_DNA-bd"/>
</dbReference>
<gene>
    <name evidence="9" type="ORF">JTE90_019792</name>
</gene>
<dbReference type="AlphaFoldDB" id="A0AAV6V6L5"/>
<dbReference type="PANTHER" id="PTHR12322:SF116">
    <property type="entry name" value="DOUBLESEX-MAB RELATED 99B"/>
    <property type="match status" value="1"/>
</dbReference>
<dbReference type="PROSITE" id="PS40000">
    <property type="entry name" value="DM_1"/>
    <property type="match status" value="1"/>
</dbReference>
<dbReference type="PANTHER" id="PTHR12322">
    <property type="entry name" value="DOUBLESEX AND MAB-3 RELATED TRANSCRIPTION FACTOR DMRT"/>
    <property type="match status" value="1"/>
</dbReference>
<dbReference type="Gene3D" id="4.10.1040.10">
    <property type="entry name" value="DM DNA-binding domain"/>
    <property type="match status" value="1"/>
</dbReference>
<evidence type="ECO:0000313" key="9">
    <source>
        <dbReference type="EMBL" id="KAG8191856.1"/>
    </source>
</evidence>
<feature type="domain" description="DM" evidence="8">
    <location>
        <begin position="217"/>
        <end position="264"/>
    </location>
</feature>
<organism evidence="9 10">
    <name type="scientific">Oedothorax gibbosus</name>
    <dbReference type="NCBI Taxonomy" id="931172"/>
    <lineage>
        <taxon>Eukaryota</taxon>
        <taxon>Metazoa</taxon>
        <taxon>Ecdysozoa</taxon>
        <taxon>Arthropoda</taxon>
        <taxon>Chelicerata</taxon>
        <taxon>Arachnida</taxon>
        <taxon>Araneae</taxon>
        <taxon>Araneomorphae</taxon>
        <taxon>Entelegynae</taxon>
        <taxon>Araneoidea</taxon>
        <taxon>Linyphiidae</taxon>
        <taxon>Erigoninae</taxon>
        <taxon>Oedothorax</taxon>
    </lineage>
</organism>
<feature type="compositionally biased region" description="Basic residues" evidence="7">
    <location>
        <begin position="70"/>
        <end position="79"/>
    </location>
</feature>
<evidence type="ECO:0000256" key="5">
    <source>
        <dbReference type="PROSITE-ProRule" id="PRU00070"/>
    </source>
</evidence>
<feature type="DNA-binding region" description="DM" evidence="5">
    <location>
        <begin position="217"/>
        <end position="264"/>
    </location>
</feature>
<dbReference type="GO" id="GO:0000978">
    <property type="term" value="F:RNA polymerase II cis-regulatory region sequence-specific DNA binding"/>
    <property type="evidence" value="ECO:0007669"/>
    <property type="project" value="TreeGrafter"/>
</dbReference>
<keyword evidence="1 5" id="KW-0479">Metal-binding</keyword>
<dbReference type="GO" id="GO:0046872">
    <property type="term" value="F:metal ion binding"/>
    <property type="evidence" value="ECO:0007669"/>
    <property type="project" value="UniProtKB-KW"/>
</dbReference>
<proteinExistence type="predicted"/>
<feature type="compositionally biased region" description="Basic and acidic residues" evidence="7">
    <location>
        <begin position="113"/>
        <end position="125"/>
    </location>
</feature>
<evidence type="ECO:0000256" key="1">
    <source>
        <dbReference type="ARBA" id="ARBA00022723"/>
    </source>
</evidence>
<dbReference type="PROSITE" id="PS50809">
    <property type="entry name" value="DM_2"/>
    <property type="match status" value="1"/>
</dbReference>
<evidence type="ECO:0000256" key="6">
    <source>
        <dbReference type="SAM" id="Coils"/>
    </source>
</evidence>
<keyword evidence="6" id="KW-0175">Coiled coil</keyword>
<keyword evidence="4 5" id="KW-0539">Nucleus</keyword>
<dbReference type="SMART" id="SM00301">
    <property type="entry name" value="DM"/>
    <property type="match status" value="1"/>
</dbReference>
<evidence type="ECO:0000313" key="10">
    <source>
        <dbReference type="Proteomes" id="UP000827092"/>
    </source>
</evidence>
<sequence>MHPKQLHNYNMQKGGVGEHCHEKAWYIQENMVTADKEFHGYAYPKSDEVVEHAKEMYYQQSPKEESRHEYSRKKPRKTRHCVEGSDLVEITKNDSVMEHEEILYQQSSKKRRHELDEYPHNEPGKTMHRGKNSLPRETAENPQVPPGKKPQRRVRYAKGTSSGQKKSLPPQPLQTLDNSTVVMANGDLNLPEVIKDDTLPDDEVSNEEKKVTRQPKCAKCKNHHIDVLVKGHKHFCPYKKCNCKLCEIVKNRQDIMKRQISLTRYQKEVEARKLRARILRARILRAKQLQLVGIQKDEVEQLEAQELEAEQLEAQEEDIEQVEVPEENEEASLDVVGISSGNVTPEPKHASAFATSQAKLDPSQTAAIYSRSLKARYNFGCGGAWEKSNASNQRYPFISRSDSDGETCQPELCRQSRQGCRILLLSRDCSDICRPKKWHGPVAGGWRLKY</sequence>
<evidence type="ECO:0000256" key="2">
    <source>
        <dbReference type="ARBA" id="ARBA00022833"/>
    </source>
</evidence>
<reference evidence="9 10" key="1">
    <citation type="journal article" date="2022" name="Nat. Ecol. Evol.">
        <title>A masculinizing supergene underlies an exaggerated male reproductive morph in a spider.</title>
        <authorList>
            <person name="Hendrickx F."/>
            <person name="De Corte Z."/>
            <person name="Sonet G."/>
            <person name="Van Belleghem S.M."/>
            <person name="Kostlbacher S."/>
            <person name="Vangestel C."/>
        </authorList>
    </citation>
    <scope>NUCLEOTIDE SEQUENCE [LARGE SCALE GENOMIC DNA]</scope>
    <source>
        <strain evidence="9">W744_W776</strain>
    </source>
</reference>
<keyword evidence="3 5" id="KW-0238">DNA-binding</keyword>
<dbReference type="EMBL" id="JAFNEN010000150">
    <property type="protein sequence ID" value="KAG8191856.1"/>
    <property type="molecule type" value="Genomic_DNA"/>
</dbReference>
<dbReference type="SUPFAM" id="SSF82927">
    <property type="entry name" value="Cysteine-rich DNA binding domain, (DM domain)"/>
    <property type="match status" value="1"/>
</dbReference>
<dbReference type="InterPro" id="IPR026607">
    <property type="entry name" value="DMRT"/>
</dbReference>
<dbReference type="GO" id="GO:0007548">
    <property type="term" value="P:sex differentiation"/>
    <property type="evidence" value="ECO:0007669"/>
    <property type="project" value="TreeGrafter"/>
</dbReference>
<accession>A0AAV6V6L5</accession>
<dbReference type="Proteomes" id="UP000827092">
    <property type="component" value="Unassembled WGS sequence"/>
</dbReference>
<keyword evidence="2 5" id="KW-0862">Zinc</keyword>
<evidence type="ECO:0000259" key="8">
    <source>
        <dbReference type="PROSITE" id="PS50809"/>
    </source>
</evidence>
<evidence type="ECO:0000256" key="4">
    <source>
        <dbReference type="ARBA" id="ARBA00023242"/>
    </source>
</evidence>
<feature type="region of interest" description="Disordered" evidence="7">
    <location>
        <begin position="105"/>
        <end position="175"/>
    </location>
</feature>
<evidence type="ECO:0000256" key="3">
    <source>
        <dbReference type="ARBA" id="ARBA00023125"/>
    </source>
</evidence>
<name>A0AAV6V6L5_9ARAC</name>
<dbReference type="GO" id="GO:0000981">
    <property type="term" value="F:DNA-binding transcription factor activity, RNA polymerase II-specific"/>
    <property type="evidence" value="ECO:0007669"/>
    <property type="project" value="TreeGrafter"/>
</dbReference>
<dbReference type="Pfam" id="PF00751">
    <property type="entry name" value="DM"/>
    <property type="match status" value="1"/>
</dbReference>
<dbReference type="InterPro" id="IPR036407">
    <property type="entry name" value="DM_DNA-bd_sf"/>
</dbReference>
<keyword evidence="10" id="KW-1185">Reference proteome</keyword>